<organism evidence="3 4">
    <name type="scientific">Pseudanabaena cinerea FACHB-1277</name>
    <dbReference type="NCBI Taxonomy" id="2949581"/>
    <lineage>
        <taxon>Bacteria</taxon>
        <taxon>Bacillati</taxon>
        <taxon>Cyanobacteriota</taxon>
        <taxon>Cyanophyceae</taxon>
        <taxon>Pseudanabaenales</taxon>
        <taxon>Pseudanabaenaceae</taxon>
        <taxon>Pseudanabaena</taxon>
        <taxon>Pseudanabaena cinerea</taxon>
    </lineage>
</organism>
<accession>A0A926UVP1</accession>
<dbReference type="Proteomes" id="UP000631421">
    <property type="component" value="Unassembled WGS sequence"/>
</dbReference>
<proteinExistence type="predicted"/>
<keyword evidence="4" id="KW-1185">Reference proteome</keyword>
<feature type="signal peptide" evidence="2">
    <location>
        <begin position="1"/>
        <end position="29"/>
    </location>
</feature>
<evidence type="ECO:0008006" key="5">
    <source>
        <dbReference type="Google" id="ProtNLM"/>
    </source>
</evidence>
<comment type="caution">
    <text evidence="3">The sequence shown here is derived from an EMBL/GenBank/DDBJ whole genome shotgun (WGS) entry which is preliminary data.</text>
</comment>
<feature type="region of interest" description="Disordered" evidence="1">
    <location>
        <begin position="28"/>
        <end position="63"/>
    </location>
</feature>
<protein>
    <recommendedName>
        <fullName evidence="5">Lipoprotein LpqN</fullName>
    </recommendedName>
</protein>
<evidence type="ECO:0000313" key="3">
    <source>
        <dbReference type="EMBL" id="MBD2152102.1"/>
    </source>
</evidence>
<feature type="compositionally biased region" description="Low complexity" evidence="1">
    <location>
        <begin position="30"/>
        <end position="63"/>
    </location>
</feature>
<dbReference type="AlphaFoldDB" id="A0A926UVP1"/>
<dbReference type="RefSeq" id="WP_190352510.1">
    <property type="nucleotide sequence ID" value="NZ_JACJPY010000080.1"/>
</dbReference>
<evidence type="ECO:0000256" key="2">
    <source>
        <dbReference type="SAM" id="SignalP"/>
    </source>
</evidence>
<dbReference type="PROSITE" id="PS51257">
    <property type="entry name" value="PROKAR_LIPOPROTEIN"/>
    <property type="match status" value="1"/>
</dbReference>
<reference evidence="3" key="1">
    <citation type="journal article" date="2015" name="ISME J.">
        <title>Draft Genome Sequence of Streptomyces incarnatus NRRL8089, which Produces the Nucleoside Antibiotic Sinefungin.</title>
        <authorList>
            <person name="Oshima K."/>
            <person name="Hattori M."/>
            <person name="Shimizu H."/>
            <person name="Fukuda K."/>
            <person name="Nemoto M."/>
            <person name="Inagaki K."/>
            <person name="Tamura T."/>
        </authorList>
    </citation>
    <scope>NUCLEOTIDE SEQUENCE</scope>
    <source>
        <strain evidence="3">FACHB-1277</strain>
    </source>
</reference>
<evidence type="ECO:0000256" key="1">
    <source>
        <dbReference type="SAM" id="MobiDB-lite"/>
    </source>
</evidence>
<gene>
    <name evidence="3" type="ORF">H6F44_18530</name>
</gene>
<feature type="chain" id="PRO_5037528020" description="Lipoprotein LpqN" evidence="2">
    <location>
        <begin position="30"/>
        <end position="217"/>
    </location>
</feature>
<name>A0A926UVP1_9CYAN</name>
<evidence type="ECO:0000313" key="4">
    <source>
        <dbReference type="Proteomes" id="UP000631421"/>
    </source>
</evidence>
<reference evidence="3" key="2">
    <citation type="submission" date="2020-08" db="EMBL/GenBank/DDBJ databases">
        <authorList>
            <person name="Chen M."/>
            <person name="Teng W."/>
            <person name="Zhao L."/>
            <person name="Hu C."/>
            <person name="Zhou Y."/>
            <person name="Han B."/>
            <person name="Song L."/>
            <person name="Shu W."/>
        </authorList>
    </citation>
    <scope>NUCLEOTIDE SEQUENCE</scope>
    <source>
        <strain evidence="3">FACHB-1277</strain>
    </source>
</reference>
<keyword evidence="2" id="KW-0732">Signal</keyword>
<dbReference type="EMBL" id="JACJPY010000080">
    <property type="protein sequence ID" value="MBD2152102.1"/>
    <property type="molecule type" value="Genomic_DNA"/>
</dbReference>
<sequence length="217" mass="23276">MKKHHHSISIATGLIVVALSACSSPTANDLSNNLPTTTSPTSSPTNTPTATPTPTAASPTPNNDIAWQEYQSAAGKFSLQVPGKPQEQSQEQSTEAGKVKVNMVITEANNSGYFVGYADVPDQSAAPVDIQKSLAESIKSSVTNINGELKSDQEYKLGAFPCRDFDAAGKVQTTDVIMKGRFCIAENRMYQVFAIGSKENLEPKDAERFISSFKINN</sequence>